<dbReference type="KEGG" id="mon:G8E03_04255"/>
<dbReference type="PANTHER" id="PTHR30399:SF1">
    <property type="entry name" value="UTP PYROPHOSPHATASE"/>
    <property type="match status" value="1"/>
</dbReference>
<protein>
    <submittedName>
        <fullName evidence="2">M48 family metallopeptidase</fullName>
    </submittedName>
</protein>
<evidence type="ECO:0000313" key="2">
    <source>
        <dbReference type="EMBL" id="QIK40041.1"/>
    </source>
</evidence>
<dbReference type="Pfam" id="PF01863">
    <property type="entry name" value="YgjP-like"/>
    <property type="match status" value="1"/>
</dbReference>
<name>A0A6G7VJ39_9RHOB</name>
<dbReference type="InterPro" id="IPR053136">
    <property type="entry name" value="UTP_pyrophosphatase-like"/>
</dbReference>
<dbReference type="Proteomes" id="UP000500791">
    <property type="component" value="Chromosome"/>
</dbReference>
<feature type="domain" description="YgjP-like metallopeptidase" evidence="1">
    <location>
        <begin position="24"/>
        <end position="216"/>
    </location>
</feature>
<dbReference type="CDD" id="cd07344">
    <property type="entry name" value="M48_yhfN_like"/>
    <property type="match status" value="1"/>
</dbReference>
<keyword evidence="3" id="KW-1185">Reference proteome</keyword>
<dbReference type="Gene3D" id="3.30.2010.10">
    <property type="entry name" value="Metalloproteases ('zincins'), catalytic domain"/>
    <property type="match status" value="1"/>
</dbReference>
<sequence>MAEVLRIGSPPITVVLRRSTQARQLTLRVPSIGGDPILTAPRRVARHAIDGFLIEREDWLRAALGRTPQPVDIVEGARIPVEGRLHTVQLTGRRGIRAEPGLLEVPRAGTGSALSAWLRGLARDRLATATTRYAAQLGEVPGKLTLRDTRSRWGSCTSDGNLMFSWRLIMAPVEVLDYVAAHEVAHLVEMNHSPDFWAIVDRLKPGWQVHRDWLRREGADLHRYRFDP</sequence>
<evidence type="ECO:0000259" key="1">
    <source>
        <dbReference type="Pfam" id="PF01863"/>
    </source>
</evidence>
<reference evidence="2 3" key="1">
    <citation type="submission" date="2020-03" db="EMBL/GenBank/DDBJ databases">
        <title>Complete genome sequence of Monaibacterium sp. ALG8 with diverse plasmids.</title>
        <authorList>
            <person name="Sun C."/>
        </authorList>
    </citation>
    <scope>NUCLEOTIDE SEQUENCE [LARGE SCALE GENOMIC DNA]</scope>
    <source>
        <strain evidence="2 3">ALG8</strain>
    </source>
</reference>
<dbReference type="PANTHER" id="PTHR30399">
    <property type="entry name" value="UNCHARACTERIZED PROTEIN YGJP"/>
    <property type="match status" value="1"/>
</dbReference>
<proteinExistence type="predicted"/>
<dbReference type="EMBL" id="CP049811">
    <property type="protein sequence ID" value="QIK40041.1"/>
    <property type="molecule type" value="Genomic_DNA"/>
</dbReference>
<dbReference type="InterPro" id="IPR002725">
    <property type="entry name" value="YgjP-like_metallopeptidase"/>
</dbReference>
<accession>A0A6G7VJ39</accession>
<organism evidence="2 3">
    <name type="scientific">Pontivivens nitratireducens</name>
    <dbReference type="NCBI Taxonomy" id="2758038"/>
    <lineage>
        <taxon>Bacteria</taxon>
        <taxon>Pseudomonadati</taxon>
        <taxon>Pseudomonadota</taxon>
        <taxon>Alphaproteobacteria</taxon>
        <taxon>Rhodobacterales</taxon>
        <taxon>Paracoccaceae</taxon>
        <taxon>Pontivivens</taxon>
    </lineage>
</organism>
<gene>
    <name evidence="2" type="ORF">G8E03_04255</name>
</gene>
<dbReference type="RefSeq" id="WP_166189022.1">
    <property type="nucleotide sequence ID" value="NZ_CP049811.1"/>
</dbReference>
<evidence type="ECO:0000313" key="3">
    <source>
        <dbReference type="Proteomes" id="UP000500791"/>
    </source>
</evidence>
<dbReference type="AlphaFoldDB" id="A0A6G7VJ39"/>